<feature type="domain" description="Carbohydrate kinase PfkB" evidence="8">
    <location>
        <begin position="18"/>
        <end position="307"/>
    </location>
</feature>
<sequence>MILTVTPNPSLDTTLVLSGPLERGEVQRPRAVARVAGGKGVNVTQAVRLAGRDSLALFPARRTDPFLALADEAGIPFDYIDVPEGVRINTTVEEPGGVTTKLNGPGASLSPRARRALTDKILEHADRAQYLVMAGSLPQGTPADLYSEIITVVSARCPWLPIAVDTSEAAIEALGEHFDLAAPRLIAPNGDELGQLVGAPRGEFEQAALAGDYSPTVQAALDVHRRGVAEVLVTLGAAGAVLVNADGVWRGRAPKVAVRSTVGAGDAFLAGYLMGWCDGDGPKTRLAGAVAYGTAATGLPGTTMPTPSQVNSAVVHVDRFPDPPTSDRSPQQAFSS</sequence>
<protein>
    <submittedName>
        <fullName evidence="9">1-phosphofructokinase</fullName>
    </submittedName>
</protein>
<dbReference type="STRING" id="1224163.B841_07710"/>
<keyword evidence="3" id="KW-0547">Nucleotide-binding</keyword>
<dbReference type="InterPro" id="IPR002173">
    <property type="entry name" value="Carboh/pur_kinase_PfkB_CS"/>
</dbReference>
<dbReference type="EMBL" id="CP003924">
    <property type="protein sequence ID" value="AGS35015.1"/>
    <property type="molecule type" value="Genomic_DNA"/>
</dbReference>
<dbReference type="InterPro" id="IPR011611">
    <property type="entry name" value="PfkB_dom"/>
</dbReference>
<dbReference type="PANTHER" id="PTHR46566:SF5">
    <property type="entry name" value="1-PHOSPHOFRUCTOKINASE"/>
    <property type="match status" value="1"/>
</dbReference>
<dbReference type="HOGENOM" id="CLU_050013_0_0_11"/>
<keyword evidence="5" id="KW-0067">ATP-binding</keyword>
<dbReference type="GO" id="GO:0008443">
    <property type="term" value="F:phosphofructokinase activity"/>
    <property type="evidence" value="ECO:0007669"/>
    <property type="project" value="TreeGrafter"/>
</dbReference>
<evidence type="ECO:0000313" key="10">
    <source>
        <dbReference type="Proteomes" id="UP000015388"/>
    </source>
</evidence>
<dbReference type="PANTHER" id="PTHR46566">
    <property type="entry name" value="1-PHOSPHOFRUCTOKINASE-RELATED"/>
    <property type="match status" value="1"/>
</dbReference>
<dbReference type="PATRIC" id="fig|1224163.3.peg.1547"/>
<dbReference type="PROSITE" id="PS00584">
    <property type="entry name" value="PFKB_KINASES_2"/>
    <property type="match status" value="1"/>
</dbReference>
<evidence type="ECO:0000256" key="5">
    <source>
        <dbReference type="ARBA" id="ARBA00022840"/>
    </source>
</evidence>
<feature type="region of interest" description="Disordered" evidence="7">
    <location>
        <begin position="317"/>
        <end position="336"/>
    </location>
</feature>
<comment type="similarity">
    <text evidence="1">Belongs to the carbohydrate kinase PfkB family.</text>
</comment>
<dbReference type="AlphaFoldDB" id="S5T332"/>
<feature type="compositionally biased region" description="Polar residues" evidence="7">
    <location>
        <begin position="326"/>
        <end position="336"/>
    </location>
</feature>
<evidence type="ECO:0000256" key="4">
    <source>
        <dbReference type="ARBA" id="ARBA00022777"/>
    </source>
</evidence>
<dbReference type="PIRSF" id="PIRSF000535">
    <property type="entry name" value="1PFK/6PFK/LacC"/>
    <property type="match status" value="1"/>
</dbReference>
<evidence type="ECO:0000256" key="6">
    <source>
        <dbReference type="PIRNR" id="PIRNR000535"/>
    </source>
</evidence>
<dbReference type="Gene3D" id="3.40.1190.20">
    <property type="match status" value="1"/>
</dbReference>
<dbReference type="KEGG" id="cmd:B841_07710"/>
<evidence type="ECO:0000256" key="3">
    <source>
        <dbReference type="ARBA" id="ARBA00022741"/>
    </source>
</evidence>
<evidence type="ECO:0000259" key="8">
    <source>
        <dbReference type="Pfam" id="PF00294"/>
    </source>
</evidence>
<dbReference type="NCBIfam" id="TIGR03168">
    <property type="entry name" value="1-PFK"/>
    <property type="match status" value="1"/>
</dbReference>
<keyword evidence="2 6" id="KW-0808">Transferase</keyword>
<dbReference type="CDD" id="cd01164">
    <property type="entry name" value="FruK_PfkB_like"/>
    <property type="match status" value="1"/>
</dbReference>
<dbReference type="OrthoDB" id="9801219at2"/>
<accession>S5T332</accession>
<proteinExistence type="inferred from homology"/>
<keyword evidence="4 9" id="KW-0418">Kinase</keyword>
<evidence type="ECO:0000256" key="7">
    <source>
        <dbReference type="SAM" id="MobiDB-lite"/>
    </source>
</evidence>
<dbReference type="GO" id="GO:0005829">
    <property type="term" value="C:cytosol"/>
    <property type="evidence" value="ECO:0007669"/>
    <property type="project" value="TreeGrafter"/>
</dbReference>
<evidence type="ECO:0000256" key="1">
    <source>
        <dbReference type="ARBA" id="ARBA00010688"/>
    </source>
</evidence>
<name>S5T332_9CORY</name>
<dbReference type="eggNOG" id="COG1105">
    <property type="taxonomic scope" value="Bacteria"/>
</dbReference>
<keyword evidence="10" id="KW-1185">Reference proteome</keyword>
<dbReference type="RefSeq" id="WP_020934948.1">
    <property type="nucleotide sequence ID" value="NC_021915.1"/>
</dbReference>
<dbReference type="Proteomes" id="UP000015388">
    <property type="component" value="Chromosome"/>
</dbReference>
<dbReference type="GO" id="GO:0005524">
    <property type="term" value="F:ATP binding"/>
    <property type="evidence" value="ECO:0007669"/>
    <property type="project" value="UniProtKB-KW"/>
</dbReference>
<organism evidence="9 10">
    <name type="scientific">Corynebacterium maris DSM 45190</name>
    <dbReference type="NCBI Taxonomy" id="1224163"/>
    <lineage>
        <taxon>Bacteria</taxon>
        <taxon>Bacillati</taxon>
        <taxon>Actinomycetota</taxon>
        <taxon>Actinomycetes</taxon>
        <taxon>Mycobacteriales</taxon>
        <taxon>Corynebacteriaceae</taxon>
        <taxon>Corynebacterium</taxon>
    </lineage>
</organism>
<reference evidence="9 10" key="1">
    <citation type="submission" date="2012-11" db="EMBL/GenBank/DDBJ databases">
        <title>The complete genome sequence of Corynebacterium maris Coryn-1 (=DSM 45190).</title>
        <authorList>
            <person name="Schaffert L."/>
            <person name="Albersmeier A."/>
            <person name="Kalinowski J."/>
            <person name="Ruckert C."/>
        </authorList>
    </citation>
    <scope>NUCLEOTIDE SEQUENCE [LARGE SCALE GENOMIC DNA]</scope>
    <source>
        <strain evidence="10">Coryn-1</strain>
    </source>
</reference>
<dbReference type="SUPFAM" id="SSF53613">
    <property type="entry name" value="Ribokinase-like"/>
    <property type="match status" value="1"/>
</dbReference>
<dbReference type="Pfam" id="PF00294">
    <property type="entry name" value="PfkB"/>
    <property type="match status" value="1"/>
</dbReference>
<gene>
    <name evidence="9" type="ORF">B841_07710</name>
</gene>
<dbReference type="InterPro" id="IPR017583">
    <property type="entry name" value="Tagatose/fructose_Pkinase"/>
</dbReference>
<dbReference type="InterPro" id="IPR029056">
    <property type="entry name" value="Ribokinase-like"/>
</dbReference>
<evidence type="ECO:0000313" key="9">
    <source>
        <dbReference type="EMBL" id="AGS35015.1"/>
    </source>
</evidence>
<evidence type="ECO:0000256" key="2">
    <source>
        <dbReference type="ARBA" id="ARBA00022679"/>
    </source>
</evidence>